<reference evidence="1 2" key="2">
    <citation type="journal article" date="2012" name="BMC Genomics">
        <title>A comparative genomics perspective on the genetic content of the alkaliphilic haloarchaeon Natrialba magadii ATCC 43099T.</title>
        <authorList>
            <person name="Siddaramappa S."/>
            <person name="Challacombe J.F."/>
            <person name="Decastro R.E."/>
            <person name="Pfeiffer F."/>
            <person name="Sastre D.E."/>
            <person name="Gimenez M.I."/>
            <person name="Paggi R.A."/>
            <person name="Detter J.C."/>
            <person name="Davenport K.W."/>
            <person name="Goodwin L.A."/>
            <person name="Kyrpides N."/>
            <person name="Tapia R."/>
            <person name="Pitluck S."/>
            <person name="Lucas S."/>
            <person name="Woyke T."/>
            <person name="Maupin-Furlow J.A."/>
        </authorList>
    </citation>
    <scope>NUCLEOTIDE SEQUENCE [LARGE SCALE GENOMIC DNA]</scope>
    <source>
        <strain evidence="2">ATCC 43099 / DSM 3394 / CCM 3739 / CIP 104546 / IAM 13178 / JCM 8861 / NBRC 102185 / NCIMB 2190 / MS3</strain>
    </source>
</reference>
<dbReference type="Proteomes" id="UP000001879">
    <property type="component" value="Chromosome"/>
</dbReference>
<dbReference type="HOGENOM" id="CLU_574428_0_0_2"/>
<reference evidence="2" key="1">
    <citation type="submission" date="2010-02" db="EMBL/GenBank/DDBJ databases">
        <title>Complete sequence of chromosome of Natrialba magadii ATCC 43099.</title>
        <authorList>
            <consortium name="US DOE Joint Genome Institute"/>
            <person name="Lucas S."/>
            <person name="Copeland A."/>
            <person name="Lapidus A."/>
            <person name="Cheng J.-F."/>
            <person name="Bruce D."/>
            <person name="Goodwin L."/>
            <person name="Pitluck S."/>
            <person name="Davenport K."/>
            <person name="Saunders E."/>
            <person name="Detter J.C."/>
            <person name="Han C."/>
            <person name="Tapia R."/>
            <person name="Land M."/>
            <person name="Hauser L."/>
            <person name="Kyrpides N."/>
            <person name="Mikhailova N."/>
            <person name="De Castro R.E."/>
            <person name="Maupin-Furlow J.A."/>
            <person name="Woyke T."/>
        </authorList>
    </citation>
    <scope>NUCLEOTIDE SEQUENCE [LARGE SCALE GENOMIC DNA]</scope>
    <source>
        <strain evidence="2">ATCC 43099 / DSM 3394 / CCM 3739 / CIP 104546 / IAM 13178 / JCM 8861 / NBRC 102185 / NCIMB 2190 / MS3</strain>
    </source>
</reference>
<dbReference type="PaxDb" id="547559-Nmag_2442"/>
<dbReference type="KEGG" id="nmg:Nmag_2442"/>
<dbReference type="GeneID" id="8825295"/>
<evidence type="ECO:0000313" key="1">
    <source>
        <dbReference type="EMBL" id="ADD06002.1"/>
    </source>
</evidence>
<dbReference type="RefSeq" id="WP_012996676.1">
    <property type="nucleotide sequence ID" value="NC_013922.1"/>
</dbReference>
<proteinExistence type="predicted"/>
<evidence type="ECO:0000313" key="2">
    <source>
        <dbReference type="Proteomes" id="UP000001879"/>
    </source>
</evidence>
<keyword evidence="2" id="KW-1185">Reference proteome</keyword>
<protein>
    <submittedName>
        <fullName evidence="1">Uncharacterized protein</fullName>
    </submittedName>
</protein>
<accession>D3SXQ3</accession>
<organism evidence="1 2">
    <name type="scientific">Natrialba magadii (strain ATCC 43099 / DSM 3394 / CCM 3739 / CIP 104546 / IAM 13178 / JCM 8861 / NBRC 102185 / NCIMB 2190 / MS3)</name>
    <name type="common">Natronobacterium magadii</name>
    <dbReference type="NCBI Taxonomy" id="547559"/>
    <lineage>
        <taxon>Archaea</taxon>
        <taxon>Methanobacteriati</taxon>
        <taxon>Methanobacteriota</taxon>
        <taxon>Stenosarchaea group</taxon>
        <taxon>Halobacteria</taxon>
        <taxon>Halobacteriales</taxon>
        <taxon>Natrialbaceae</taxon>
        <taxon>Natrialba</taxon>
    </lineage>
</organism>
<dbReference type="AlphaFoldDB" id="D3SXQ3"/>
<sequence>MNGKNRQVNSRINRRKILQTFGGGGAALTAVPVIGSATGSNSYVGYTYDTLTHASGHEVRGRINEDDLTGTISVAGFDIELSKLEKLNQKNGSIDIRRVGVLDGENYVYETSENKIPLKVNVVKFGQSISGMLSRPCGEFGHLGFYLLDIDGIQEGFNIDIMSIDSKWKDHTLGFNVPEKGLPTDSSPARFIEQKRIEYNTEDLINELANKENDDFVDQESFRIQADEDAGNIHEIRTVSDDLEGNCEESNMEYWMGVSADDATAYDYDEIGFSQSNRWRFWVFFSERPDDVFPDSCDPANFIHPSNYSLHVEPHDENHYNDLYFSHPEPDDGDGESGNDEVGLALDIIGAAGGRLTEIGASIADYVMAGSGSSTEVNYEQGGAIYNFDVDLDGEYDDLPRELSNEAQTTQFSLRVHNELHPDDSPYLVSFHPQYTFHYADSNSCDCFHAMPIAAYKTIGPNIAWSALYESVHVD</sequence>
<name>D3SXQ3_NATMM</name>
<dbReference type="OrthoDB" id="179612at2157"/>
<gene>
    <name evidence="1" type="ordered locus">Nmag_2442</name>
</gene>
<dbReference type="EMBL" id="CP001932">
    <property type="protein sequence ID" value="ADD06002.1"/>
    <property type="molecule type" value="Genomic_DNA"/>
</dbReference>